<keyword evidence="9" id="KW-1185">Reference proteome</keyword>
<evidence type="ECO:0000256" key="5">
    <source>
        <dbReference type="ARBA" id="ARBA00022927"/>
    </source>
</evidence>
<name>I2H7R5_HENB6</name>
<dbReference type="GO" id="GO:0000813">
    <property type="term" value="C:ESCRT I complex"/>
    <property type="evidence" value="ECO:0007669"/>
    <property type="project" value="UniProtKB-ARBA"/>
</dbReference>
<feature type="domain" description="VPS37 C-terminal" evidence="7">
    <location>
        <begin position="161"/>
        <end position="250"/>
    </location>
</feature>
<sequence>MEQETQVPPLPPKETQAQQEPIDLHGNRYSVGQINETQFQDTLLIDNELQSLTSSTVSIPSTINTTKSLTLNSNIFIPKTVPLPEHSKLLNSEEIIKLNQDTHKLNNYINQLHKNSKINIIEEINIIKKKFQDLEVKFNKLDIEKNEVLSQKLSNLQIIESTYIKKLQDFNSQIHDQYSNESMKKKLEKQIREIDEESEIIERNITKNIESSDKDQTMDEMIDKFLDSRCRYHLRAQKLATWNVQGNLKV</sequence>
<dbReference type="HOGENOM" id="CLU_1111970_0_0_1"/>
<evidence type="ECO:0000259" key="7">
    <source>
        <dbReference type="PROSITE" id="PS51314"/>
    </source>
</evidence>
<evidence type="ECO:0000313" key="9">
    <source>
        <dbReference type="Proteomes" id="UP000002866"/>
    </source>
</evidence>
<evidence type="ECO:0000256" key="3">
    <source>
        <dbReference type="ARBA" id="ARBA00022448"/>
    </source>
</evidence>
<dbReference type="GeneID" id="14497574"/>
<dbReference type="Gene3D" id="1.10.287.660">
    <property type="entry name" value="Helix hairpin bin"/>
    <property type="match status" value="1"/>
</dbReference>
<dbReference type="RefSeq" id="XP_004181936.1">
    <property type="nucleotide sequence ID" value="XM_004181888.1"/>
</dbReference>
<dbReference type="eggNOG" id="ENOG502S6GM">
    <property type="taxonomic scope" value="Eukaryota"/>
</dbReference>
<accession>I2H7R5</accession>
<evidence type="ECO:0000256" key="6">
    <source>
        <dbReference type="PROSITE-ProRule" id="PRU00646"/>
    </source>
</evidence>
<evidence type="ECO:0000256" key="2">
    <source>
        <dbReference type="ARBA" id="ARBA00007617"/>
    </source>
</evidence>
<gene>
    <name evidence="8" type="primary">TBLA0H01300</name>
    <name evidence="8" type="ORF">TBLA_0H01300</name>
</gene>
<dbReference type="STRING" id="1071380.I2H7R5"/>
<protein>
    <recommendedName>
        <fullName evidence="7">VPS37 C-terminal domain-containing protein</fullName>
    </recommendedName>
</protein>
<dbReference type="GO" id="GO:0006886">
    <property type="term" value="P:intracellular protein transport"/>
    <property type="evidence" value="ECO:0007669"/>
    <property type="project" value="UniProtKB-ARBA"/>
</dbReference>
<proteinExistence type="inferred from homology"/>
<reference evidence="8 9" key="1">
    <citation type="journal article" date="2011" name="Proc. Natl. Acad. Sci. U.S.A.">
        <title>Evolutionary erosion of yeast sex chromosomes by mating-type switching accidents.</title>
        <authorList>
            <person name="Gordon J.L."/>
            <person name="Armisen D."/>
            <person name="Proux-Wera E."/>
            <person name="Oheigeartaigh S.S."/>
            <person name="Byrne K.P."/>
            <person name="Wolfe K.H."/>
        </authorList>
    </citation>
    <scope>NUCLEOTIDE SEQUENCE [LARGE SCALE GENOMIC DNA]</scope>
    <source>
        <strain evidence="9">ATCC 34711 / CBS 6284 / DSM 70876 / NBRC 10599 / NRRL Y-10934 / UCD 77-7</strain>
    </source>
</reference>
<dbReference type="InterPro" id="IPR029012">
    <property type="entry name" value="Helix_hairpin_bin_sf"/>
</dbReference>
<dbReference type="FunCoup" id="I2H7R5">
    <property type="interactions" value="40"/>
</dbReference>
<dbReference type="KEGG" id="tbl:TBLA_0H01300"/>
<dbReference type="Proteomes" id="UP000002866">
    <property type="component" value="Chromosome 8"/>
</dbReference>
<dbReference type="GO" id="GO:0043162">
    <property type="term" value="P:ubiquitin-dependent protein catabolic process via the multivesicular body sorting pathway"/>
    <property type="evidence" value="ECO:0007669"/>
    <property type="project" value="UniProtKB-ARBA"/>
</dbReference>
<dbReference type="OrthoDB" id="4035847at2759"/>
<dbReference type="AlphaFoldDB" id="I2H7R5"/>
<keyword evidence="3 6" id="KW-0813">Transport</keyword>
<dbReference type="GO" id="GO:0072666">
    <property type="term" value="P:establishment of protein localization to vacuole"/>
    <property type="evidence" value="ECO:0007669"/>
    <property type="project" value="UniProtKB-ARBA"/>
</dbReference>
<comment type="similarity">
    <text evidence="2">Belongs to the VPS37 family.</text>
</comment>
<dbReference type="InterPro" id="IPR037202">
    <property type="entry name" value="ESCRT_assembly_dom"/>
</dbReference>
<dbReference type="InterPro" id="IPR009851">
    <property type="entry name" value="Mod_r"/>
</dbReference>
<dbReference type="InParanoid" id="I2H7R5"/>
<evidence type="ECO:0000256" key="1">
    <source>
        <dbReference type="ARBA" id="ARBA00004177"/>
    </source>
</evidence>
<comment type="subcellular location">
    <subcellularLocation>
        <location evidence="1">Endosome</location>
    </subcellularLocation>
</comment>
<organism evidence="8 9">
    <name type="scientific">Henningerozyma blattae (strain ATCC 34711 / CBS 6284 / DSM 70876 / NBRC 10599 / NRRL Y-10934 / UCD 77-7)</name>
    <name type="common">Yeast</name>
    <name type="synonym">Tetrapisispora blattae</name>
    <dbReference type="NCBI Taxonomy" id="1071380"/>
    <lineage>
        <taxon>Eukaryota</taxon>
        <taxon>Fungi</taxon>
        <taxon>Dikarya</taxon>
        <taxon>Ascomycota</taxon>
        <taxon>Saccharomycotina</taxon>
        <taxon>Saccharomycetes</taxon>
        <taxon>Saccharomycetales</taxon>
        <taxon>Saccharomycetaceae</taxon>
        <taxon>Henningerozyma</taxon>
    </lineage>
</organism>
<dbReference type="PROSITE" id="PS51314">
    <property type="entry name" value="VPS37_C"/>
    <property type="match status" value="1"/>
</dbReference>
<keyword evidence="5 6" id="KW-0653">Protein transport</keyword>
<dbReference type="Pfam" id="PF07200">
    <property type="entry name" value="Mod_r"/>
    <property type="match status" value="1"/>
</dbReference>
<evidence type="ECO:0000256" key="4">
    <source>
        <dbReference type="ARBA" id="ARBA00022753"/>
    </source>
</evidence>
<evidence type="ECO:0000313" key="8">
    <source>
        <dbReference type="EMBL" id="CCH62417.1"/>
    </source>
</evidence>
<keyword evidence="4" id="KW-0967">Endosome</keyword>
<dbReference type="EMBL" id="HE806323">
    <property type="protein sequence ID" value="CCH62417.1"/>
    <property type="molecule type" value="Genomic_DNA"/>
</dbReference>
<dbReference type="SUPFAM" id="SSF140111">
    <property type="entry name" value="Endosomal sorting complex assembly domain"/>
    <property type="match status" value="1"/>
</dbReference>